<proteinExistence type="predicted"/>
<organism evidence="1">
    <name type="scientific">marine metagenome</name>
    <dbReference type="NCBI Taxonomy" id="408172"/>
    <lineage>
        <taxon>unclassified sequences</taxon>
        <taxon>metagenomes</taxon>
        <taxon>ecological metagenomes</taxon>
    </lineage>
</organism>
<reference evidence="1" key="1">
    <citation type="submission" date="2018-05" db="EMBL/GenBank/DDBJ databases">
        <authorList>
            <person name="Lanie J.A."/>
            <person name="Ng W.-L."/>
            <person name="Kazmierczak K.M."/>
            <person name="Andrzejewski T.M."/>
            <person name="Davidsen T.M."/>
            <person name="Wayne K.J."/>
            <person name="Tettelin H."/>
            <person name="Glass J.I."/>
            <person name="Rusch D."/>
            <person name="Podicherti R."/>
            <person name="Tsui H.-C.T."/>
            <person name="Winkler M.E."/>
        </authorList>
    </citation>
    <scope>NUCLEOTIDE SEQUENCE</scope>
</reference>
<gene>
    <name evidence="1" type="ORF">METZ01_LOCUS298009</name>
</gene>
<evidence type="ECO:0000313" key="1">
    <source>
        <dbReference type="EMBL" id="SVC45155.1"/>
    </source>
</evidence>
<dbReference type="AlphaFoldDB" id="A0A382MAT5"/>
<name>A0A382MAT5_9ZZZZ</name>
<dbReference type="EMBL" id="UINC01091966">
    <property type="protein sequence ID" value="SVC45155.1"/>
    <property type="molecule type" value="Genomic_DNA"/>
</dbReference>
<protein>
    <submittedName>
        <fullName evidence="1">Uncharacterized protein</fullName>
    </submittedName>
</protein>
<accession>A0A382MAT5</accession>
<sequence length="142" mass="16639">MTTLTKLWKDKLNSRQAKNFQNLKEYFVSWDHPDYGKGERQTNKGFKTLEEATEYAISIGLEYDLRRHNGKIANLNPELSRYKSGYTPMEKESMIPFVMPCIQMNAGSMPIEIPDEQVEDYKKRHGMPTGVRHTFKNYPEKD</sequence>